<dbReference type="Gene3D" id="1.20.1250.20">
    <property type="entry name" value="MFS general substrate transporter like domains"/>
    <property type="match status" value="1"/>
</dbReference>
<keyword evidence="5 6" id="KW-0472">Membrane</keyword>
<dbReference type="FunFam" id="1.20.1250.20:FF:000188">
    <property type="entry name" value="MFS general substrate transporter"/>
    <property type="match status" value="1"/>
</dbReference>
<dbReference type="Proteomes" id="UP000298493">
    <property type="component" value="Unassembled WGS sequence"/>
</dbReference>
<evidence type="ECO:0000256" key="4">
    <source>
        <dbReference type="ARBA" id="ARBA00022989"/>
    </source>
</evidence>
<sequence>MSEEELSNGAHYNGRNNSIKIDQKTGGETVIADNGEVLAFIDPVAEKKLLWKFDLRVLPVLAVMYLFNSLDKSNLGNAKTAGLEKDLKLGDHGYNIILSVFFVPYVLTAPFLAFLGKKYGPHKVLPCMMFSFGCFTLLVAAVKNFSGLLALRWFLGMSESAFFPLVIYYQTTFYRRGELARRLALFYAAQSIASAFGGLLSYGVFQIHSGSLKNWRYLFIIEGSCTILFAIFSFCYLPHSAADAPFLSEEEKKLAFYRMQIDSSSTVNEKFDLKESFKIFKHPTSWIILAIEICLGVPLQSVTLFLPQIVSRLGYSTVKTNLYTVAPNISGAVMLVILAFASDYTKWRFPFVALGFFFTFIGFIIYVSIDVLHQKHVAYFACFMMTWGTSAPSVLLDVWYNNNIAHEGKRVVLTSFGVPLANLMGVVSSNIFQNKDAPKYIPALATTAAFGGMGFILTILLGLYMIADNKKRDRQQGVKINVRDIPTEKLRDGPAVKEFRWFY</sequence>
<dbReference type="PROSITE" id="PS50850">
    <property type="entry name" value="MFS"/>
    <property type="match status" value="1"/>
</dbReference>
<comment type="subcellular location">
    <subcellularLocation>
        <location evidence="1">Membrane</location>
        <topology evidence="1">Multi-pass membrane protein</topology>
    </subcellularLocation>
</comment>
<organism evidence="8 9">
    <name type="scientific">Venturia nashicola</name>
    <dbReference type="NCBI Taxonomy" id="86259"/>
    <lineage>
        <taxon>Eukaryota</taxon>
        <taxon>Fungi</taxon>
        <taxon>Dikarya</taxon>
        <taxon>Ascomycota</taxon>
        <taxon>Pezizomycotina</taxon>
        <taxon>Dothideomycetes</taxon>
        <taxon>Pleosporomycetidae</taxon>
        <taxon>Venturiales</taxon>
        <taxon>Venturiaceae</taxon>
        <taxon>Venturia</taxon>
    </lineage>
</organism>
<feature type="transmembrane region" description="Helical" evidence="6">
    <location>
        <begin position="322"/>
        <end position="342"/>
    </location>
</feature>
<evidence type="ECO:0000256" key="1">
    <source>
        <dbReference type="ARBA" id="ARBA00004141"/>
    </source>
</evidence>
<gene>
    <name evidence="8" type="ORF">E6O75_ATG02655</name>
</gene>
<comment type="caution">
    <text evidence="8">The sequence shown here is derived from an EMBL/GenBank/DDBJ whole genome shotgun (WGS) entry which is preliminary data.</text>
</comment>
<dbReference type="PANTHER" id="PTHR43791:SF50">
    <property type="entry name" value="TRANSPORTER, PUTATIVE (AFU_ORTHOLOGUE AFUA_2G00840)-RELATED"/>
    <property type="match status" value="1"/>
</dbReference>
<feature type="transmembrane region" description="Helical" evidence="6">
    <location>
        <begin position="444"/>
        <end position="466"/>
    </location>
</feature>
<feature type="transmembrane region" description="Helical" evidence="6">
    <location>
        <begin position="151"/>
        <end position="171"/>
    </location>
</feature>
<feature type="transmembrane region" description="Helical" evidence="6">
    <location>
        <begin position="127"/>
        <end position="145"/>
    </location>
</feature>
<dbReference type="FunFam" id="1.20.1250.20:FF:000013">
    <property type="entry name" value="MFS general substrate transporter"/>
    <property type="match status" value="1"/>
</dbReference>
<dbReference type="AlphaFoldDB" id="A0A4Z1PLD3"/>
<keyword evidence="3 6" id="KW-0812">Transmembrane</keyword>
<dbReference type="InterPro" id="IPR020846">
    <property type="entry name" value="MFS_dom"/>
</dbReference>
<dbReference type="EMBL" id="SNSC02000005">
    <property type="protein sequence ID" value="TID24290.1"/>
    <property type="molecule type" value="Genomic_DNA"/>
</dbReference>
<dbReference type="GO" id="GO:0016020">
    <property type="term" value="C:membrane"/>
    <property type="evidence" value="ECO:0007669"/>
    <property type="project" value="UniProtKB-SubCell"/>
</dbReference>
<evidence type="ECO:0000313" key="9">
    <source>
        <dbReference type="Proteomes" id="UP000298493"/>
    </source>
</evidence>
<feature type="transmembrane region" description="Helical" evidence="6">
    <location>
        <begin position="286"/>
        <end position="310"/>
    </location>
</feature>
<keyword evidence="4 6" id="KW-1133">Transmembrane helix</keyword>
<dbReference type="PANTHER" id="PTHR43791">
    <property type="entry name" value="PERMEASE-RELATED"/>
    <property type="match status" value="1"/>
</dbReference>
<proteinExistence type="predicted"/>
<keyword evidence="9" id="KW-1185">Reference proteome</keyword>
<evidence type="ECO:0000256" key="6">
    <source>
        <dbReference type="SAM" id="Phobius"/>
    </source>
</evidence>
<evidence type="ECO:0000256" key="2">
    <source>
        <dbReference type="ARBA" id="ARBA00022448"/>
    </source>
</evidence>
<reference evidence="8 9" key="1">
    <citation type="submission" date="2019-04" db="EMBL/GenBank/DDBJ databases">
        <title>High contiguity whole genome sequence and gene annotation resource for two Venturia nashicola isolates.</title>
        <authorList>
            <person name="Prokchorchik M."/>
            <person name="Won K."/>
            <person name="Lee Y."/>
            <person name="Choi E.D."/>
            <person name="Segonzac C."/>
            <person name="Sohn K.H."/>
        </authorList>
    </citation>
    <scope>NUCLEOTIDE SEQUENCE [LARGE SCALE GENOMIC DNA]</scope>
    <source>
        <strain evidence="8 9">PRI2</strain>
    </source>
</reference>
<evidence type="ECO:0000259" key="7">
    <source>
        <dbReference type="PROSITE" id="PS50850"/>
    </source>
</evidence>
<feature type="transmembrane region" description="Helical" evidence="6">
    <location>
        <begin position="349"/>
        <end position="371"/>
    </location>
</feature>
<evidence type="ECO:0000313" key="8">
    <source>
        <dbReference type="EMBL" id="TID24290.1"/>
    </source>
</evidence>
<feature type="transmembrane region" description="Helical" evidence="6">
    <location>
        <begin position="217"/>
        <end position="237"/>
    </location>
</feature>
<dbReference type="Pfam" id="PF07690">
    <property type="entry name" value="MFS_1"/>
    <property type="match status" value="1"/>
</dbReference>
<dbReference type="SUPFAM" id="SSF103473">
    <property type="entry name" value="MFS general substrate transporter"/>
    <property type="match status" value="1"/>
</dbReference>
<dbReference type="InterPro" id="IPR036259">
    <property type="entry name" value="MFS_trans_sf"/>
</dbReference>
<accession>A0A4Z1PLD3</accession>
<name>A0A4Z1PLD3_9PEZI</name>
<feature type="domain" description="Major facilitator superfamily (MFS) profile" evidence="7">
    <location>
        <begin position="57"/>
        <end position="470"/>
    </location>
</feature>
<dbReference type="GO" id="GO:0022857">
    <property type="term" value="F:transmembrane transporter activity"/>
    <property type="evidence" value="ECO:0007669"/>
    <property type="project" value="InterPro"/>
</dbReference>
<evidence type="ECO:0000256" key="5">
    <source>
        <dbReference type="ARBA" id="ARBA00023136"/>
    </source>
</evidence>
<feature type="transmembrane region" description="Helical" evidence="6">
    <location>
        <begin position="411"/>
        <end position="432"/>
    </location>
</feature>
<feature type="transmembrane region" description="Helical" evidence="6">
    <location>
        <begin position="377"/>
        <end position="399"/>
    </location>
</feature>
<feature type="transmembrane region" description="Helical" evidence="6">
    <location>
        <begin position="93"/>
        <end position="115"/>
    </location>
</feature>
<evidence type="ECO:0000256" key="3">
    <source>
        <dbReference type="ARBA" id="ARBA00022692"/>
    </source>
</evidence>
<dbReference type="InterPro" id="IPR011701">
    <property type="entry name" value="MFS"/>
</dbReference>
<feature type="transmembrane region" description="Helical" evidence="6">
    <location>
        <begin position="183"/>
        <end position="205"/>
    </location>
</feature>
<protein>
    <submittedName>
        <fullName evidence="8">Putative MFS transporter</fullName>
    </submittedName>
</protein>
<keyword evidence="2" id="KW-0813">Transport</keyword>